<sequence length="292" mass="33341">MKRILITGLNSYIGTNVERWLMREPDKYHVDTIDMIDGSWREKDFSGYDVVFHVAGIAHVNAEKNMEALYYKVNTDLTIETAAKAKASGVKQFIFMSSIIVYGESKSLKPVIITRETEPRPNGFYGNSKLQAEIGIRKLEDEHFKIAILRPPMIYGPGSKGNFPKLVALAKNTPIFPEFHNQRSMLYIDNLCEFVRLIIENKEQGVFFPQNEEYVDTCEVVRQVAKETDHRIWITRLLNPFVSLGALFIPAFSKVWGTLKYSQELSVTAFSNKQSICLSTSIHKTHEALPSR</sequence>
<keyword evidence="3" id="KW-1185">Reference proteome</keyword>
<accession>F0RXP4</accession>
<dbReference type="PANTHER" id="PTHR43245:SF58">
    <property type="entry name" value="BLL5923 PROTEIN"/>
    <property type="match status" value="1"/>
</dbReference>
<dbReference type="RefSeq" id="WP_013605947.1">
    <property type="nucleotide sequence ID" value="NC_015152.1"/>
</dbReference>
<evidence type="ECO:0000313" key="2">
    <source>
        <dbReference type="EMBL" id="ADY12094.1"/>
    </source>
</evidence>
<protein>
    <submittedName>
        <fullName evidence="2">NAD-dependent epimerase/dehydratase</fullName>
    </submittedName>
</protein>
<dbReference type="OrthoDB" id="9801785at2"/>
<dbReference type="SUPFAM" id="SSF51735">
    <property type="entry name" value="NAD(P)-binding Rossmann-fold domains"/>
    <property type="match status" value="1"/>
</dbReference>
<dbReference type="PANTHER" id="PTHR43245">
    <property type="entry name" value="BIFUNCTIONAL POLYMYXIN RESISTANCE PROTEIN ARNA"/>
    <property type="match status" value="1"/>
</dbReference>
<dbReference type="InterPro" id="IPR036291">
    <property type="entry name" value="NAD(P)-bd_dom_sf"/>
</dbReference>
<dbReference type="Proteomes" id="UP000008466">
    <property type="component" value="Chromosome"/>
</dbReference>
<feature type="domain" description="NAD-dependent epimerase/dehydratase" evidence="1">
    <location>
        <begin position="4"/>
        <end position="205"/>
    </location>
</feature>
<evidence type="ECO:0000313" key="3">
    <source>
        <dbReference type="Proteomes" id="UP000008466"/>
    </source>
</evidence>
<dbReference type="Pfam" id="PF01370">
    <property type="entry name" value="Epimerase"/>
    <property type="match status" value="1"/>
</dbReference>
<dbReference type="InterPro" id="IPR050177">
    <property type="entry name" value="Lipid_A_modif_metabolic_enz"/>
</dbReference>
<gene>
    <name evidence="2" type="ordered locus">SpiBuddy_0255</name>
</gene>
<dbReference type="HOGENOM" id="CLU_007383_6_7_12"/>
<dbReference type="AlphaFoldDB" id="F0RXP4"/>
<name>F0RXP4_SPHGB</name>
<proteinExistence type="predicted"/>
<dbReference type="InterPro" id="IPR001509">
    <property type="entry name" value="Epimerase_deHydtase"/>
</dbReference>
<dbReference type="EMBL" id="CP002541">
    <property type="protein sequence ID" value="ADY12094.1"/>
    <property type="molecule type" value="Genomic_DNA"/>
</dbReference>
<dbReference type="eggNOG" id="COG0451">
    <property type="taxonomic scope" value="Bacteria"/>
</dbReference>
<reference evidence="3" key="1">
    <citation type="submission" date="2011-02" db="EMBL/GenBank/DDBJ databases">
        <title>Complete sequence of Spirochaeta sp. Buddy.</title>
        <authorList>
            <person name="Lucas S."/>
            <person name="Copeland A."/>
            <person name="Lapidus A."/>
            <person name="Cheng J.-F."/>
            <person name="Goodwin L."/>
            <person name="Pitluck S."/>
            <person name="Zeytun A."/>
            <person name="Detter J.C."/>
            <person name="Han C."/>
            <person name="Tapia R."/>
            <person name="Land M."/>
            <person name="Hauser L."/>
            <person name="Kyrpides N."/>
            <person name="Ivanova N."/>
            <person name="Mikhailova N."/>
            <person name="Pagani I."/>
            <person name="Ritalahti K.M."/>
            <person name="Loeffler F.E."/>
            <person name="Woyke T."/>
        </authorList>
    </citation>
    <scope>NUCLEOTIDE SEQUENCE [LARGE SCALE GENOMIC DNA]</scope>
    <source>
        <strain evidence="3">ATCC BAA-1886 / DSM 22777 / Buddy</strain>
    </source>
</reference>
<dbReference type="Gene3D" id="3.40.50.720">
    <property type="entry name" value="NAD(P)-binding Rossmann-like Domain"/>
    <property type="match status" value="1"/>
</dbReference>
<dbReference type="KEGG" id="sbu:SpiBuddy_0255"/>
<organism evidence="2 3">
    <name type="scientific">Sphaerochaeta globosa (strain ATCC BAA-1886 / DSM 22777 / Buddy)</name>
    <name type="common">Spirochaeta sp. (strain Buddy)</name>
    <dbReference type="NCBI Taxonomy" id="158189"/>
    <lineage>
        <taxon>Bacteria</taxon>
        <taxon>Pseudomonadati</taxon>
        <taxon>Spirochaetota</taxon>
        <taxon>Spirochaetia</taxon>
        <taxon>Spirochaetales</taxon>
        <taxon>Sphaerochaetaceae</taxon>
        <taxon>Sphaerochaeta</taxon>
    </lineage>
</organism>
<dbReference type="STRING" id="158189.SpiBuddy_0255"/>
<evidence type="ECO:0000259" key="1">
    <source>
        <dbReference type="Pfam" id="PF01370"/>
    </source>
</evidence>